<feature type="transmembrane region" description="Helical" evidence="7">
    <location>
        <begin position="372"/>
        <end position="394"/>
    </location>
</feature>
<evidence type="ECO:0000256" key="5">
    <source>
        <dbReference type="ARBA" id="ARBA00022989"/>
    </source>
</evidence>
<evidence type="ECO:0000256" key="3">
    <source>
        <dbReference type="ARBA" id="ARBA00022448"/>
    </source>
</evidence>
<feature type="transmembrane region" description="Helical" evidence="7">
    <location>
        <begin position="116"/>
        <end position="140"/>
    </location>
</feature>
<evidence type="ECO:0000256" key="2">
    <source>
        <dbReference type="ARBA" id="ARBA00007965"/>
    </source>
</evidence>
<feature type="transmembrane region" description="Helical" evidence="7">
    <location>
        <begin position="181"/>
        <end position="201"/>
    </location>
</feature>
<protein>
    <recommendedName>
        <fullName evidence="10">Major facilitator superfamily (MFS) profile domain-containing protein</fullName>
    </recommendedName>
</protein>
<organism evidence="8 9">
    <name type="scientific">Aphanomyces euteiches</name>
    <dbReference type="NCBI Taxonomy" id="100861"/>
    <lineage>
        <taxon>Eukaryota</taxon>
        <taxon>Sar</taxon>
        <taxon>Stramenopiles</taxon>
        <taxon>Oomycota</taxon>
        <taxon>Saprolegniomycetes</taxon>
        <taxon>Saprolegniales</taxon>
        <taxon>Verrucalvaceae</taxon>
        <taxon>Aphanomyces</taxon>
    </lineage>
</organism>
<evidence type="ECO:0000313" key="8">
    <source>
        <dbReference type="EMBL" id="KAF0739693.1"/>
    </source>
</evidence>
<feature type="transmembrane region" description="Helical" evidence="7">
    <location>
        <begin position="88"/>
        <end position="110"/>
    </location>
</feature>
<keyword evidence="5 7" id="KW-1133">Transmembrane helix</keyword>
<evidence type="ECO:0000256" key="7">
    <source>
        <dbReference type="SAM" id="Phobius"/>
    </source>
</evidence>
<name>A0A6G0XHE3_9STRA</name>
<sequence>MEEVLDDESLVRSKQSSRCLSVIFAIIGIGYLFPFSALTQPVDYWHVLFPTLDMEFYITSVYLYTNVVALGLVVSFGSIKNLSYAQRIVGGFLGQLTVLVFVPLASYIIYNESALAAAILSATAVAAISTAFLDSCVIALASTFPVQVQEALQFGVGLSTLIGSLYRDLTKLVFPQDQVKTSSAVYFLVGVFTIATCIAAYSQVRRFQRNENTPEINYQVMSESTDVPSSHRWKVLRKCLPIYCITVVMFITTLSVWPPLVTEIKSFNSPALQSSGWWPLILLTIVSVTDCIGRLFVPYRLGLTKETLWKPVAVRVLLVPCIVMCVRGIWFTHDAWSVLFVSLLGLSNGFLGSLCIIFATEMVDDPADRPTAGSFAGFFLISGLVIGSSVGLAFTKMIRD</sequence>
<dbReference type="GO" id="GO:0005886">
    <property type="term" value="C:plasma membrane"/>
    <property type="evidence" value="ECO:0007669"/>
    <property type="project" value="TreeGrafter"/>
</dbReference>
<comment type="similarity">
    <text evidence="2">Belongs to the SLC29A/ENT transporter (TC 2.A.57) family.</text>
</comment>
<keyword evidence="6 7" id="KW-0472">Membrane</keyword>
<dbReference type="VEuPathDB" id="FungiDB:AeMF1_018155"/>
<evidence type="ECO:0000313" key="9">
    <source>
        <dbReference type="Proteomes" id="UP000481153"/>
    </source>
</evidence>
<dbReference type="InterPro" id="IPR002259">
    <property type="entry name" value="Eqnu_transpt"/>
</dbReference>
<evidence type="ECO:0000256" key="6">
    <source>
        <dbReference type="ARBA" id="ARBA00023136"/>
    </source>
</evidence>
<gene>
    <name evidence="8" type="ORF">Ae201684_004861</name>
</gene>
<proteinExistence type="inferred from homology"/>
<evidence type="ECO:0000256" key="4">
    <source>
        <dbReference type="ARBA" id="ARBA00022692"/>
    </source>
</evidence>
<keyword evidence="4 7" id="KW-0812">Transmembrane</keyword>
<feature type="transmembrane region" description="Helical" evidence="7">
    <location>
        <begin position="336"/>
        <end position="360"/>
    </location>
</feature>
<feature type="transmembrane region" description="Helical" evidence="7">
    <location>
        <begin position="19"/>
        <end position="36"/>
    </location>
</feature>
<keyword evidence="9" id="KW-1185">Reference proteome</keyword>
<dbReference type="PANTHER" id="PTHR10332:SF10">
    <property type="entry name" value="EQUILIBRATIVE NUCLEOSIDE TRANSPORTER 4"/>
    <property type="match status" value="1"/>
</dbReference>
<reference evidence="8 9" key="1">
    <citation type="submission" date="2019-07" db="EMBL/GenBank/DDBJ databases">
        <title>Genomics analysis of Aphanomyces spp. identifies a new class of oomycete effector associated with host adaptation.</title>
        <authorList>
            <person name="Gaulin E."/>
        </authorList>
    </citation>
    <scope>NUCLEOTIDE SEQUENCE [LARGE SCALE GENOMIC DNA]</scope>
    <source>
        <strain evidence="8 9">ATCC 201684</strain>
    </source>
</reference>
<dbReference type="AlphaFoldDB" id="A0A6G0XHE3"/>
<dbReference type="PANTHER" id="PTHR10332">
    <property type="entry name" value="EQUILIBRATIVE NUCLEOSIDE TRANSPORTER"/>
    <property type="match status" value="1"/>
</dbReference>
<feature type="transmembrane region" description="Helical" evidence="7">
    <location>
        <begin position="56"/>
        <end position="76"/>
    </location>
</feature>
<evidence type="ECO:0008006" key="10">
    <source>
        <dbReference type="Google" id="ProtNLM"/>
    </source>
</evidence>
<feature type="transmembrane region" description="Helical" evidence="7">
    <location>
        <begin position="240"/>
        <end position="257"/>
    </location>
</feature>
<evidence type="ECO:0000256" key="1">
    <source>
        <dbReference type="ARBA" id="ARBA00004141"/>
    </source>
</evidence>
<feature type="transmembrane region" description="Helical" evidence="7">
    <location>
        <begin position="308"/>
        <end position="330"/>
    </location>
</feature>
<dbReference type="Proteomes" id="UP000481153">
    <property type="component" value="Unassembled WGS sequence"/>
</dbReference>
<dbReference type="GO" id="GO:0005337">
    <property type="term" value="F:nucleoside transmembrane transporter activity"/>
    <property type="evidence" value="ECO:0007669"/>
    <property type="project" value="InterPro"/>
</dbReference>
<keyword evidence="3" id="KW-0813">Transport</keyword>
<dbReference type="EMBL" id="VJMJ01000063">
    <property type="protein sequence ID" value="KAF0739693.1"/>
    <property type="molecule type" value="Genomic_DNA"/>
</dbReference>
<comment type="subcellular location">
    <subcellularLocation>
        <location evidence="1">Membrane</location>
        <topology evidence="1">Multi-pass membrane protein</topology>
    </subcellularLocation>
</comment>
<feature type="transmembrane region" description="Helical" evidence="7">
    <location>
        <begin position="277"/>
        <end position="296"/>
    </location>
</feature>
<dbReference type="Pfam" id="PF01733">
    <property type="entry name" value="Nucleoside_tran"/>
    <property type="match status" value="1"/>
</dbReference>
<accession>A0A6G0XHE3</accession>
<comment type="caution">
    <text evidence="8">The sequence shown here is derived from an EMBL/GenBank/DDBJ whole genome shotgun (WGS) entry which is preliminary data.</text>
</comment>